<dbReference type="Gene3D" id="3.40.50.2000">
    <property type="entry name" value="Glycogen Phosphorylase B"/>
    <property type="match status" value="1"/>
</dbReference>
<dbReference type="GO" id="GO:0016757">
    <property type="term" value="F:glycosyltransferase activity"/>
    <property type="evidence" value="ECO:0007669"/>
    <property type="project" value="InterPro"/>
</dbReference>
<dbReference type="PANTHER" id="PTHR46401">
    <property type="entry name" value="GLYCOSYLTRANSFERASE WBBK-RELATED"/>
    <property type="match status" value="1"/>
</dbReference>
<dbReference type="AlphaFoldDB" id="A0A424Z4P1"/>
<protein>
    <submittedName>
        <fullName evidence="3">Glycosyltransferase</fullName>
    </submittedName>
</protein>
<proteinExistence type="predicted"/>
<evidence type="ECO:0000313" key="4">
    <source>
        <dbReference type="Proteomes" id="UP000284763"/>
    </source>
</evidence>
<dbReference type="PANTHER" id="PTHR46401:SF2">
    <property type="entry name" value="GLYCOSYLTRANSFERASE WBBK-RELATED"/>
    <property type="match status" value="1"/>
</dbReference>
<feature type="non-terminal residue" evidence="3">
    <location>
        <position position="1"/>
    </location>
</feature>
<dbReference type="SUPFAM" id="SSF53756">
    <property type="entry name" value="UDP-Glycosyltransferase/glycogen phosphorylase"/>
    <property type="match status" value="1"/>
</dbReference>
<evidence type="ECO:0000256" key="1">
    <source>
        <dbReference type="ARBA" id="ARBA00022679"/>
    </source>
</evidence>
<dbReference type="Pfam" id="PF00534">
    <property type="entry name" value="Glycos_transf_1"/>
    <property type="match status" value="1"/>
</dbReference>
<feature type="domain" description="Glycosyl transferase family 1" evidence="2">
    <location>
        <begin position="56"/>
        <end position="209"/>
    </location>
</feature>
<organism evidence="3 4">
    <name type="scientific">Methanosalsum natronophilum</name>
    <dbReference type="NCBI Taxonomy" id="768733"/>
    <lineage>
        <taxon>Archaea</taxon>
        <taxon>Methanobacteriati</taxon>
        <taxon>Methanobacteriota</taxon>
        <taxon>Stenosarchaea group</taxon>
        <taxon>Methanomicrobia</taxon>
        <taxon>Methanosarcinales</taxon>
        <taxon>Methanosarcinaceae</taxon>
        <taxon>Methanosalsum</taxon>
    </lineage>
</organism>
<keyword evidence="1 3" id="KW-0808">Transferase</keyword>
<comment type="caution">
    <text evidence="3">The sequence shown here is derived from an EMBL/GenBank/DDBJ whole genome shotgun (WGS) entry which is preliminary data.</text>
</comment>
<dbReference type="Proteomes" id="UP000284763">
    <property type="component" value="Unassembled WGS sequence"/>
</dbReference>
<sequence length="233" mass="26922">AQNFDIALGDSEYNRYELEQMGYPNTGVLPLLIDYSIYTSWNHDLCNTYSDDWVNILFVGRISPNKKHEDIIKVFYYYKKIKPKSRLFLPGGYGGCEPYFHSLQTLVQDLQLSDVHFPGKVPIEDLVSYYQVSDIFLCMSEHEGFNVPLVESMYFGVPIIAYNACAIPHTLGDAGILVKSKSYIEIAELINLIVEDQAIRERLISRQRERLKAFDYSKIAAEFYAIIKRFELE</sequence>
<gene>
    <name evidence="3" type="ORF">D5R95_00140</name>
</gene>
<evidence type="ECO:0000313" key="3">
    <source>
        <dbReference type="EMBL" id="RQD92770.1"/>
    </source>
</evidence>
<evidence type="ECO:0000259" key="2">
    <source>
        <dbReference type="Pfam" id="PF00534"/>
    </source>
</evidence>
<accession>A0A424Z4P1</accession>
<name>A0A424Z4P1_9EURY</name>
<dbReference type="InterPro" id="IPR001296">
    <property type="entry name" value="Glyco_trans_1"/>
</dbReference>
<reference evidence="3 4" key="1">
    <citation type="submission" date="2018-08" db="EMBL/GenBank/DDBJ databases">
        <title>The metabolism and importance of syntrophic acetate oxidation coupled to methane or sulfide production in haloalkaline environments.</title>
        <authorList>
            <person name="Timmers P.H.A."/>
            <person name="Vavourakis C.D."/>
            <person name="Sorokin D.Y."/>
            <person name="Sinninghe Damste J.S."/>
            <person name="Muyzer G."/>
            <person name="Stams A.J.M."/>
            <person name="Plugge C.M."/>
        </authorList>
    </citation>
    <scope>NUCLEOTIDE SEQUENCE [LARGE SCALE GENOMIC DNA]</scope>
    <source>
        <strain evidence="3">MSAO_Arc3</strain>
    </source>
</reference>
<dbReference type="EMBL" id="QZAB01000015">
    <property type="protein sequence ID" value="RQD92770.1"/>
    <property type="molecule type" value="Genomic_DNA"/>
</dbReference>